<feature type="region of interest" description="Disordered" evidence="1">
    <location>
        <begin position="183"/>
        <end position="202"/>
    </location>
</feature>
<feature type="chain" id="PRO_5043557135" description="DUF1311 domain-containing protein" evidence="2">
    <location>
        <begin position="21"/>
        <end position="280"/>
    </location>
</feature>
<evidence type="ECO:0000256" key="2">
    <source>
        <dbReference type="SAM" id="SignalP"/>
    </source>
</evidence>
<gene>
    <name evidence="3" type="ORF">F7R26_012580</name>
</gene>
<feature type="compositionally biased region" description="Basic and acidic residues" evidence="1">
    <location>
        <begin position="183"/>
        <end position="195"/>
    </location>
</feature>
<evidence type="ECO:0008006" key="5">
    <source>
        <dbReference type="Google" id="ProtNLM"/>
    </source>
</evidence>
<keyword evidence="2" id="KW-0732">Signal</keyword>
<dbReference type="AlphaFoldDB" id="A0A643G618"/>
<reference evidence="3 4" key="1">
    <citation type="submission" date="2020-10" db="EMBL/GenBank/DDBJ databases">
        <title>Complete genome sequence of Cupriavidus basilensis CCUG 49340T.</title>
        <authorList>
            <person name="Salva-Serra F."/>
            <person name="Donoso R.A."/>
            <person name="Cho K.H."/>
            <person name="Yoo J.A."/>
            <person name="Lee K."/>
            <person name="Yoon S.-H."/>
            <person name="Perez-Pantoja D."/>
            <person name="Moore E.R.B."/>
        </authorList>
    </citation>
    <scope>NUCLEOTIDE SEQUENCE [LARGE SCALE GENOMIC DNA]</scope>
    <source>
        <strain evidence="4">CCUG 49340</strain>
    </source>
</reference>
<name>A0A643G618_9BURK</name>
<evidence type="ECO:0000313" key="4">
    <source>
        <dbReference type="Proteomes" id="UP000397656"/>
    </source>
</evidence>
<sequence>MKKTIVVTSALFFAHQTAIAAVNAEKIILESAAKVTQLCNESLPIDGIACITVDDESAKQISDNAYDSGKIWEKVLAGTRQPMPMYKADTGTVDGLVGRSYRSALILVERKTSEEQSYLSAFPVVFSTTAFTPGASRVDDAEVPDFVRRQLDGAVKTASPGSAAAQEFFRKLDAPILLRRAEQQKNEKRAAEEASKQNPRYKADAAANSMRSCANNIVYARKGIEREQQIGRISGVINKASLYNYGSMIASCEASMPRFWKEYKANGGEARSMADVIEQK</sequence>
<dbReference type="GeneID" id="98401745"/>
<dbReference type="RefSeq" id="WP_150983261.1">
    <property type="nucleotide sequence ID" value="NZ_CP062803.1"/>
</dbReference>
<proteinExistence type="predicted"/>
<dbReference type="Proteomes" id="UP000397656">
    <property type="component" value="Chromosome 1"/>
</dbReference>
<evidence type="ECO:0000256" key="1">
    <source>
        <dbReference type="SAM" id="MobiDB-lite"/>
    </source>
</evidence>
<feature type="signal peptide" evidence="2">
    <location>
        <begin position="1"/>
        <end position="20"/>
    </location>
</feature>
<evidence type="ECO:0000313" key="3">
    <source>
        <dbReference type="EMBL" id="QOT75078.1"/>
    </source>
</evidence>
<accession>A0A643G618</accession>
<organism evidence="3 4">
    <name type="scientific">Cupriavidus basilensis</name>
    <dbReference type="NCBI Taxonomy" id="68895"/>
    <lineage>
        <taxon>Bacteria</taxon>
        <taxon>Pseudomonadati</taxon>
        <taxon>Pseudomonadota</taxon>
        <taxon>Betaproteobacteria</taxon>
        <taxon>Burkholderiales</taxon>
        <taxon>Burkholderiaceae</taxon>
        <taxon>Cupriavidus</taxon>
    </lineage>
</organism>
<dbReference type="EMBL" id="CP062803">
    <property type="protein sequence ID" value="QOT75078.1"/>
    <property type="molecule type" value="Genomic_DNA"/>
</dbReference>
<protein>
    <recommendedName>
        <fullName evidence="5">DUF1311 domain-containing protein</fullName>
    </recommendedName>
</protein>